<dbReference type="KEGG" id="ure:UREG_00927"/>
<dbReference type="VEuPathDB" id="FungiDB:UREG_00927"/>
<dbReference type="eggNOG" id="ENOG502SV1F">
    <property type="taxonomic scope" value="Eukaryota"/>
</dbReference>
<feature type="compositionally biased region" description="Low complexity" evidence="1">
    <location>
        <begin position="280"/>
        <end position="289"/>
    </location>
</feature>
<dbReference type="Gene3D" id="2.60.40.4370">
    <property type="match status" value="1"/>
</dbReference>
<dbReference type="Pfam" id="PF10419">
    <property type="entry name" value="TFIIIC_sub6"/>
    <property type="match status" value="1"/>
</dbReference>
<name>C4JF26_UNCRE</name>
<gene>
    <name evidence="3" type="ORF">UREG_00927</name>
</gene>
<feature type="compositionally biased region" description="Acidic residues" evidence="1">
    <location>
        <begin position="13"/>
        <end position="22"/>
    </location>
</feature>
<feature type="region of interest" description="Disordered" evidence="1">
    <location>
        <begin position="67"/>
        <end position="91"/>
    </location>
</feature>
<dbReference type="InParanoid" id="C4JF26"/>
<accession>C4JF26</accession>
<evidence type="ECO:0000259" key="2">
    <source>
        <dbReference type="Pfam" id="PF10419"/>
    </source>
</evidence>
<dbReference type="EMBL" id="CH476615">
    <property type="protein sequence ID" value="EEP76079.1"/>
    <property type="molecule type" value="Genomic_DNA"/>
</dbReference>
<sequence>MHSPLHDLTTDIPLDEPSDESDVEYEYDKSETETFYINLDLTSCNGPIRPPRQRTFAPADPIIASAAATSSRTGSPVRDSPGQNQAMSDEPNLDTELQSQIQIMELHSPNPIISYHNQIFSCSWADNIGTDMMFSLPEDDSDLALRQTRDFDLISTTRVKILGQKAHVISGSSSSQAQRIDSADALSGQAQFLACLMRVKKAKGEQDEVRTVFPAAQKRNENLDEKLQSWARTEGLLTEMEQLNEQAFRGDIDSVKRLEEIYMQFDAALRSSAGIGVPETTPTSPTQSQAQEVQDLPGANEDK</sequence>
<dbReference type="Proteomes" id="UP000002058">
    <property type="component" value="Unassembled WGS sequence"/>
</dbReference>
<dbReference type="HOGENOM" id="CLU_062298_0_0_1"/>
<dbReference type="AlphaFoldDB" id="C4JF26"/>
<dbReference type="OrthoDB" id="1877767at2759"/>
<evidence type="ECO:0000256" key="1">
    <source>
        <dbReference type="SAM" id="MobiDB-lite"/>
    </source>
</evidence>
<dbReference type="OMA" id="FSCSWAD"/>
<dbReference type="RefSeq" id="XP_002541412.1">
    <property type="nucleotide sequence ID" value="XM_002541366.1"/>
</dbReference>
<feature type="region of interest" description="Disordered" evidence="1">
    <location>
        <begin position="1"/>
        <end position="22"/>
    </location>
</feature>
<feature type="domain" description="Transcription factor TFIIIC triple barrel" evidence="2">
    <location>
        <begin position="31"/>
        <end position="168"/>
    </location>
</feature>
<dbReference type="GeneID" id="8441747"/>
<feature type="region of interest" description="Disordered" evidence="1">
    <location>
        <begin position="272"/>
        <end position="303"/>
    </location>
</feature>
<proteinExistence type="predicted"/>
<organism evidence="3 4">
    <name type="scientific">Uncinocarpus reesii (strain UAMH 1704)</name>
    <dbReference type="NCBI Taxonomy" id="336963"/>
    <lineage>
        <taxon>Eukaryota</taxon>
        <taxon>Fungi</taxon>
        <taxon>Dikarya</taxon>
        <taxon>Ascomycota</taxon>
        <taxon>Pezizomycotina</taxon>
        <taxon>Eurotiomycetes</taxon>
        <taxon>Eurotiomycetidae</taxon>
        <taxon>Onygenales</taxon>
        <taxon>Onygenaceae</taxon>
        <taxon>Uncinocarpus</taxon>
    </lineage>
</organism>
<keyword evidence="4" id="KW-1185">Reference proteome</keyword>
<reference evidence="4" key="1">
    <citation type="journal article" date="2009" name="Genome Res.">
        <title>Comparative genomic analyses of the human fungal pathogens Coccidioides and their relatives.</title>
        <authorList>
            <person name="Sharpton T.J."/>
            <person name="Stajich J.E."/>
            <person name="Rounsley S.D."/>
            <person name="Gardner M.J."/>
            <person name="Wortman J.R."/>
            <person name="Jordar V.S."/>
            <person name="Maiti R."/>
            <person name="Kodira C.D."/>
            <person name="Neafsey D.E."/>
            <person name="Zeng Q."/>
            <person name="Hung C.-Y."/>
            <person name="McMahan C."/>
            <person name="Muszewska A."/>
            <person name="Grynberg M."/>
            <person name="Mandel M.A."/>
            <person name="Kellner E.M."/>
            <person name="Barker B.M."/>
            <person name="Galgiani J.N."/>
            <person name="Orbach M.J."/>
            <person name="Kirkland T.N."/>
            <person name="Cole G.T."/>
            <person name="Henn M.R."/>
            <person name="Birren B.W."/>
            <person name="Taylor J.W."/>
        </authorList>
    </citation>
    <scope>NUCLEOTIDE SEQUENCE [LARGE SCALE GENOMIC DNA]</scope>
    <source>
        <strain evidence="4">UAMH 1704</strain>
    </source>
</reference>
<evidence type="ECO:0000313" key="3">
    <source>
        <dbReference type="EMBL" id="EEP76079.1"/>
    </source>
</evidence>
<protein>
    <recommendedName>
        <fullName evidence="2">Transcription factor TFIIIC triple barrel domain-containing protein</fullName>
    </recommendedName>
</protein>
<evidence type="ECO:0000313" key="4">
    <source>
        <dbReference type="Proteomes" id="UP000002058"/>
    </source>
</evidence>
<dbReference type="InterPro" id="IPR019481">
    <property type="entry name" value="TFIIIC_triple_barrel"/>
</dbReference>